<dbReference type="InterPro" id="IPR015421">
    <property type="entry name" value="PyrdxlP-dep_Trfase_major"/>
</dbReference>
<dbReference type="Gene3D" id="3.40.640.10">
    <property type="entry name" value="Type I PLP-dependent aspartate aminotransferase-like (Major domain)"/>
    <property type="match status" value="1"/>
</dbReference>
<dbReference type="AlphaFoldDB" id="A0A833QN20"/>
<protein>
    <submittedName>
        <fullName evidence="5">L-tryptophan--pyruvate aminotransferase 1-like isoform X1</fullName>
    </submittedName>
</protein>
<comment type="caution">
    <text evidence="5">The sequence shown here is derived from an EMBL/GenBank/DDBJ whole genome shotgun (WGS) entry which is preliminary data.</text>
</comment>
<feature type="domain" description="Alliinase C-terminal" evidence="4">
    <location>
        <begin position="22"/>
        <end position="380"/>
    </location>
</feature>
<gene>
    <name evidence="5" type="ORF">FCM35_KLT05531</name>
</gene>
<evidence type="ECO:0000256" key="1">
    <source>
        <dbReference type="ARBA" id="ARBA00001933"/>
    </source>
</evidence>
<dbReference type="PANTHER" id="PTHR43795">
    <property type="entry name" value="BIFUNCTIONAL ASPARTATE AMINOTRANSFERASE AND GLUTAMATE/ASPARTATE-PREPHENATE AMINOTRANSFERASE-RELATED"/>
    <property type="match status" value="1"/>
</dbReference>
<keyword evidence="5" id="KW-0032">Aminotransferase</keyword>
<dbReference type="CDD" id="cd00609">
    <property type="entry name" value="AAT_like"/>
    <property type="match status" value="1"/>
</dbReference>
<comment type="cofactor">
    <cofactor evidence="1">
        <name>pyridoxal 5'-phosphate</name>
        <dbReference type="ChEBI" id="CHEBI:597326"/>
    </cofactor>
</comment>
<dbReference type="SUPFAM" id="SSF53383">
    <property type="entry name" value="PLP-dependent transferases"/>
    <property type="match status" value="1"/>
</dbReference>
<dbReference type="InterPro" id="IPR006948">
    <property type="entry name" value="Alliinase_C"/>
</dbReference>
<dbReference type="PANTHER" id="PTHR43795:SF22">
    <property type="entry name" value="TRYPTOPHAN AMINOTRANSFERASE-RELATED PROTEIN 2"/>
    <property type="match status" value="1"/>
</dbReference>
<evidence type="ECO:0000256" key="2">
    <source>
        <dbReference type="ARBA" id="ARBA00006312"/>
    </source>
</evidence>
<dbReference type="EMBL" id="SWLB01000014">
    <property type="protein sequence ID" value="KAF3330200.1"/>
    <property type="molecule type" value="Genomic_DNA"/>
</dbReference>
<reference evidence="5" key="1">
    <citation type="submission" date="2020-01" db="EMBL/GenBank/DDBJ databases">
        <title>Genome sequence of Kobresia littledalei, the first chromosome-level genome in the family Cyperaceae.</title>
        <authorList>
            <person name="Qu G."/>
        </authorList>
    </citation>
    <scope>NUCLEOTIDE SEQUENCE</scope>
    <source>
        <strain evidence="5">C.B.Clarke</strain>
        <tissue evidence="5">Leaf</tissue>
    </source>
</reference>
<dbReference type="OrthoDB" id="2020362at2759"/>
<keyword evidence="6" id="KW-1185">Reference proteome</keyword>
<dbReference type="GO" id="GO:0006520">
    <property type="term" value="P:amino acid metabolic process"/>
    <property type="evidence" value="ECO:0007669"/>
    <property type="project" value="TreeGrafter"/>
</dbReference>
<sequence length="382" mass="43226">MEKKASTATTGVEIGLDHDRIINLNMGDPTMFEPFWREFGDNATVVIPGWQKMSYFSERGNLCWFLEPEFANEARRLHGIVNNAVTDGRHLIVGVGSTQLIHATLFALASTEAHHPVNVVSAAPYYSMYPGMVDFMKSKLFRWAGDAAAYRGDDNFIELVCSPNNPDGAIRDAVLGNEMGKRVHDMAYNWPQYTPMQGAADHDIMLFTVSKATGHAGTRIGWALVKDAEVARKMVEFIEMNSIGVSKDSQVRAARILKVISDGYEFPNPEGVGQFFHFGRRMLADRWRRLRQALDASGRFSLPRFSLQFCEFSKEHAETYPGFAWIRCEDQKIKDCEAFFKSINVFTMSGRRFGAGAEFTRISMLDTDENFDIFIKRITYLD</sequence>
<dbReference type="GO" id="GO:0008483">
    <property type="term" value="F:transaminase activity"/>
    <property type="evidence" value="ECO:0007669"/>
    <property type="project" value="UniProtKB-KW"/>
</dbReference>
<keyword evidence="5" id="KW-0670">Pyruvate</keyword>
<dbReference type="Pfam" id="PF04864">
    <property type="entry name" value="Alliinase_C"/>
    <property type="match status" value="1"/>
</dbReference>
<proteinExistence type="inferred from homology"/>
<keyword evidence="5" id="KW-0808">Transferase</keyword>
<dbReference type="Proteomes" id="UP000623129">
    <property type="component" value="Unassembled WGS sequence"/>
</dbReference>
<keyword evidence="3" id="KW-0663">Pyridoxal phosphate</keyword>
<name>A0A833QN20_9POAL</name>
<evidence type="ECO:0000256" key="3">
    <source>
        <dbReference type="ARBA" id="ARBA00022898"/>
    </source>
</evidence>
<dbReference type="InterPro" id="IPR015422">
    <property type="entry name" value="PyrdxlP-dep_Trfase_small"/>
</dbReference>
<dbReference type="Gene3D" id="3.90.1150.10">
    <property type="entry name" value="Aspartate Aminotransferase, domain 1"/>
    <property type="match status" value="2"/>
</dbReference>
<comment type="similarity">
    <text evidence="2">Belongs to the alliinase family.</text>
</comment>
<accession>A0A833QN20</accession>
<evidence type="ECO:0000313" key="6">
    <source>
        <dbReference type="Proteomes" id="UP000623129"/>
    </source>
</evidence>
<organism evidence="5 6">
    <name type="scientific">Carex littledalei</name>
    <dbReference type="NCBI Taxonomy" id="544730"/>
    <lineage>
        <taxon>Eukaryota</taxon>
        <taxon>Viridiplantae</taxon>
        <taxon>Streptophyta</taxon>
        <taxon>Embryophyta</taxon>
        <taxon>Tracheophyta</taxon>
        <taxon>Spermatophyta</taxon>
        <taxon>Magnoliopsida</taxon>
        <taxon>Liliopsida</taxon>
        <taxon>Poales</taxon>
        <taxon>Cyperaceae</taxon>
        <taxon>Cyperoideae</taxon>
        <taxon>Cariceae</taxon>
        <taxon>Carex</taxon>
        <taxon>Carex subgen. Euthyceras</taxon>
    </lineage>
</organism>
<evidence type="ECO:0000259" key="4">
    <source>
        <dbReference type="Pfam" id="PF04864"/>
    </source>
</evidence>
<dbReference type="GO" id="GO:0016846">
    <property type="term" value="F:carbon-sulfur lyase activity"/>
    <property type="evidence" value="ECO:0007669"/>
    <property type="project" value="InterPro"/>
</dbReference>
<evidence type="ECO:0000313" key="5">
    <source>
        <dbReference type="EMBL" id="KAF3330200.1"/>
    </source>
</evidence>
<dbReference type="InterPro" id="IPR050478">
    <property type="entry name" value="Ethylene_sulfur-biosynth"/>
</dbReference>
<dbReference type="InterPro" id="IPR015424">
    <property type="entry name" value="PyrdxlP-dep_Trfase"/>
</dbReference>